<accession>A0AAW2BJQ3</accession>
<dbReference type="Proteomes" id="UP001459277">
    <property type="component" value="Unassembled WGS sequence"/>
</dbReference>
<organism evidence="1 2">
    <name type="scientific">Lithocarpus litseifolius</name>
    <dbReference type="NCBI Taxonomy" id="425828"/>
    <lineage>
        <taxon>Eukaryota</taxon>
        <taxon>Viridiplantae</taxon>
        <taxon>Streptophyta</taxon>
        <taxon>Embryophyta</taxon>
        <taxon>Tracheophyta</taxon>
        <taxon>Spermatophyta</taxon>
        <taxon>Magnoliopsida</taxon>
        <taxon>eudicotyledons</taxon>
        <taxon>Gunneridae</taxon>
        <taxon>Pentapetalae</taxon>
        <taxon>rosids</taxon>
        <taxon>fabids</taxon>
        <taxon>Fagales</taxon>
        <taxon>Fagaceae</taxon>
        <taxon>Lithocarpus</taxon>
    </lineage>
</organism>
<protein>
    <recommendedName>
        <fullName evidence="3">Ycf15</fullName>
    </recommendedName>
</protein>
<evidence type="ECO:0000313" key="1">
    <source>
        <dbReference type="EMBL" id="KAK9985623.1"/>
    </source>
</evidence>
<evidence type="ECO:0008006" key="3">
    <source>
        <dbReference type="Google" id="ProtNLM"/>
    </source>
</evidence>
<reference evidence="1 2" key="1">
    <citation type="submission" date="2024-01" db="EMBL/GenBank/DDBJ databases">
        <title>A telomere-to-telomere, gap-free genome of sweet tea (Lithocarpus litseifolius).</title>
        <authorList>
            <person name="Zhou J."/>
        </authorList>
    </citation>
    <scope>NUCLEOTIDE SEQUENCE [LARGE SCALE GENOMIC DNA]</scope>
    <source>
        <strain evidence="1">Zhou-2022a</strain>
        <tissue evidence="1">Leaf</tissue>
    </source>
</reference>
<gene>
    <name evidence="1" type="ORF">SO802_030574</name>
</gene>
<dbReference type="AlphaFoldDB" id="A0AAW2BJQ3"/>
<name>A0AAW2BJQ3_9ROSI</name>
<comment type="caution">
    <text evidence="1">The sequence shown here is derived from an EMBL/GenBank/DDBJ whole genome shotgun (WGS) entry which is preliminary data.</text>
</comment>
<keyword evidence="2" id="KW-1185">Reference proteome</keyword>
<dbReference type="EMBL" id="JAZDWU010000011">
    <property type="protein sequence ID" value="KAK9985623.1"/>
    <property type="molecule type" value="Genomic_DNA"/>
</dbReference>
<proteinExistence type="predicted"/>
<sequence>MESTIKMEQYTQSHLPIIPQSYPWLVIRDGKHLERQKIFNISKHKYYPIVS</sequence>
<evidence type="ECO:0000313" key="2">
    <source>
        <dbReference type="Proteomes" id="UP001459277"/>
    </source>
</evidence>